<accession>A0A3B1C3C1</accession>
<dbReference type="AlphaFoldDB" id="A0A3B1C3C1"/>
<name>A0A3B1C3C1_9ZZZZ</name>
<protein>
    <submittedName>
        <fullName evidence="1">Uncharacterized protein</fullName>
    </submittedName>
</protein>
<evidence type="ECO:0000313" key="1">
    <source>
        <dbReference type="EMBL" id="VAX19083.1"/>
    </source>
</evidence>
<reference evidence="1" key="1">
    <citation type="submission" date="2018-06" db="EMBL/GenBank/DDBJ databases">
        <authorList>
            <person name="Zhirakovskaya E."/>
        </authorList>
    </citation>
    <scope>NUCLEOTIDE SEQUENCE</scope>
</reference>
<organism evidence="1">
    <name type="scientific">hydrothermal vent metagenome</name>
    <dbReference type="NCBI Taxonomy" id="652676"/>
    <lineage>
        <taxon>unclassified sequences</taxon>
        <taxon>metagenomes</taxon>
        <taxon>ecological metagenomes</taxon>
    </lineage>
</organism>
<feature type="non-terminal residue" evidence="1">
    <location>
        <position position="1"/>
    </location>
</feature>
<sequence>KYKGYINNNRSIGITGLSLTIPAFISDFTNKDEVIKAMQNTKTMDVEKWRNQNIGKSLLKRRLEVFKKVG</sequence>
<gene>
    <name evidence="1" type="ORF">MNBD_IGNAVI01-540</name>
</gene>
<proteinExistence type="predicted"/>
<dbReference type="EMBL" id="UOGD01000128">
    <property type="protein sequence ID" value="VAX19083.1"/>
    <property type="molecule type" value="Genomic_DNA"/>
</dbReference>